<protein>
    <submittedName>
        <fullName evidence="1">Uncharacterized protein</fullName>
    </submittedName>
</protein>
<dbReference type="Proteomes" id="UP000076532">
    <property type="component" value="Unassembled WGS sequence"/>
</dbReference>
<keyword evidence="2" id="KW-1185">Reference proteome</keyword>
<organism evidence="1 2">
    <name type="scientific">Athelia psychrophila</name>
    <dbReference type="NCBI Taxonomy" id="1759441"/>
    <lineage>
        <taxon>Eukaryota</taxon>
        <taxon>Fungi</taxon>
        <taxon>Dikarya</taxon>
        <taxon>Basidiomycota</taxon>
        <taxon>Agaricomycotina</taxon>
        <taxon>Agaricomycetes</taxon>
        <taxon>Agaricomycetidae</taxon>
        <taxon>Atheliales</taxon>
        <taxon>Atheliaceae</taxon>
        <taxon>Athelia</taxon>
    </lineage>
</organism>
<gene>
    <name evidence="1" type="ORF">FIBSPDRAFT_219929</name>
</gene>
<sequence length="113" mass="12815">MSSFSVLRALAASFILQAIPSASFHEQVYWVRIPSSVLRYAHLTLVAGMAVMFSQAPLTFTYQHLLCRPCRNQHCNSQTYRTCRLLRLFNIRLAIPSRLSYASSPTLLSSFQS</sequence>
<proteinExistence type="predicted"/>
<evidence type="ECO:0000313" key="2">
    <source>
        <dbReference type="Proteomes" id="UP000076532"/>
    </source>
</evidence>
<accession>A0A165Z6K0</accession>
<dbReference type="AlphaFoldDB" id="A0A165Z6K0"/>
<evidence type="ECO:0000313" key="1">
    <source>
        <dbReference type="EMBL" id="KZP10273.1"/>
    </source>
</evidence>
<dbReference type="EMBL" id="KV417683">
    <property type="protein sequence ID" value="KZP10273.1"/>
    <property type="molecule type" value="Genomic_DNA"/>
</dbReference>
<name>A0A165Z6K0_9AGAM</name>
<reference evidence="1 2" key="1">
    <citation type="journal article" date="2016" name="Mol. Biol. Evol.">
        <title>Comparative Genomics of Early-Diverging Mushroom-Forming Fungi Provides Insights into the Origins of Lignocellulose Decay Capabilities.</title>
        <authorList>
            <person name="Nagy L.G."/>
            <person name="Riley R."/>
            <person name="Tritt A."/>
            <person name="Adam C."/>
            <person name="Daum C."/>
            <person name="Floudas D."/>
            <person name="Sun H."/>
            <person name="Yadav J.S."/>
            <person name="Pangilinan J."/>
            <person name="Larsson K.H."/>
            <person name="Matsuura K."/>
            <person name="Barry K."/>
            <person name="Labutti K."/>
            <person name="Kuo R."/>
            <person name="Ohm R.A."/>
            <person name="Bhattacharya S.S."/>
            <person name="Shirouzu T."/>
            <person name="Yoshinaga Y."/>
            <person name="Martin F.M."/>
            <person name="Grigoriev I.V."/>
            <person name="Hibbett D.S."/>
        </authorList>
    </citation>
    <scope>NUCLEOTIDE SEQUENCE [LARGE SCALE GENOMIC DNA]</scope>
    <source>
        <strain evidence="1 2">CBS 109695</strain>
    </source>
</reference>